<organism evidence="1 2">
    <name type="scientific">Niastella populi</name>
    <dbReference type="NCBI Taxonomy" id="550983"/>
    <lineage>
        <taxon>Bacteria</taxon>
        <taxon>Pseudomonadati</taxon>
        <taxon>Bacteroidota</taxon>
        <taxon>Chitinophagia</taxon>
        <taxon>Chitinophagales</taxon>
        <taxon>Chitinophagaceae</taxon>
        <taxon>Niastella</taxon>
    </lineage>
</organism>
<evidence type="ECO:0000313" key="2">
    <source>
        <dbReference type="Proteomes" id="UP000192276"/>
    </source>
</evidence>
<reference evidence="2" key="1">
    <citation type="submission" date="2016-04" db="EMBL/GenBank/DDBJ databases">
        <authorList>
            <person name="Chen L."/>
            <person name="Zhuang W."/>
            <person name="Wang G."/>
        </authorList>
    </citation>
    <scope>NUCLEOTIDE SEQUENCE [LARGE SCALE GENOMIC DNA]</scope>
    <source>
        <strain evidence="2">208</strain>
    </source>
</reference>
<dbReference type="RefSeq" id="WP_081161914.1">
    <property type="nucleotide sequence ID" value="NZ_LWBP01000041.1"/>
</dbReference>
<gene>
    <name evidence="1" type="ORF">A4R26_33375</name>
</gene>
<comment type="caution">
    <text evidence="1">The sequence shown here is derived from an EMBL/GenBank/DDBJ whole genome shotgun (WGS) entry which is preliminary data.</text>
</comment>
<dbReference type="Proteomes" id="UP000192276">
    <property type="component" value="Unassembled WGS sequence"/>
</dbReference>
<name>A0A1V9GAA7_9BACT</name>
<sequence length="68" mass="7819">MTLDSTRQTETLPTPEFSKKKLTELVYLKITSSLSEFNLSGKKFESKVKKVSKSFAKDIARSYKKEKL</sequence>
<dbReference type="EMBL" id="LWBP01000041">
    <property type="protein sequence ID" value="OQP67490.1"/>
    <property type="molecule type" value="Genomic_DNA"/>
</dbReference>
<accession>A0A1V9GAA7</accession>
<proteinExistence type="predicted"/>
<dbReference type="STRING" id="550983.A4R26_33375"/>
<protein>
    <submittedName>
        <fullName evidence="1">Uncharacterized protein</fullName>
    </submittedName>
</protein>
<dbReference type="AlphaFoldDB" id="A0A1V9GAA7"/>
<evidence type="ECO:0000313" key="1">
    <source>
        <dbReference type="EMBL" id="OQP67490.1"/>
    </source>
</evidence>
<keyword evidence="2" id="KW-1185">Reference proteome</keyword>